<reference evidence="3 5" key="2">
    <citation type="submission" date="2016-11" db="EMBL/GenBank/DDBJ databases">
        <authorList>
            <person name="Varghese N."/>
            <person name="Submissions S."/>
        </authorList>
    </citation>
    <scope>NUCLEOTIDE SEQUENCE [LARGE SCALE GENOMIC DNA]</scope>
    <source>
        <strain evidence="3 5">DSM 7308</strain>
    </source>
</reference>
<dbReference type="AlphaFoldDB" id="A0A150FR67"/>
<evidence type="ECO:0000313" key="3">
    <source>
        <dbReference type="EMBL" id="SHL01401.1"/>
    </source>
</evidence>
<keyword evidence="1" id="KW-0812">Transmembrane</keyword>
<dbReference type="EMBL" id="FRBG01000009">
    <property type="protein sequence ID" value="SHL01401.1"/>
    <property type="molecule type" value="Genomic_DNA"/>
</dbReference>
<organism evidence="2 4">
    <name type="scientific">Alkalithermobacter thermoalcaliphilus JW-YL-7 = DSM 7308</name>
    <dbReference type="NCBI Taxonomy" id="1121328"/>
    <lineage>
        <taxon>Bacteria</taxon>
        <taxon>Bacillati</taxon>
        <taxon>Bacillota</taxon>
        <taxon>Clostridia</taxon>
        <taxon>Peptostreptococcales</taxon>
        <taxon>Tepidibacteraceae</taxon>
        <taxon>Alkalithermobacter</taxon>
    </lineage>
</organism>
<comment type="caution">
    <text evidence="2">The sequence shown here is derived from an EMBL/GenBank/DDBJ whole genome shotgun (WGS) entry which is preliminary data.</text>
</comment>
<sequence>MGRLERTLEKKKNKKAKRVGYCIFILIIFMLILGVNIVDYRINTFMGNYNRALILRVYDFTKGLSLLQR</sequence>
<evidence type="ECO:0000313" key="4">
    <source>
        <dbReference type="Proteomes" id="UP000092605"/>
    </source>
</evidence>
<dbReference type="Proteomes" id="UP000092605">
    <property type="component" value="Unassembled WGS sequence"/>
</dbReference>
<evidence type="ECO:0000313" key="5">
    <source>
        <dbReference type="Proteomes" id="UP000323392"/>
    </source>
</evidence>
<protein>
    <submittedName>
        <fullName evidence="2">Uncharacterized protein</fullName>
    </submittedName>
</protein>
<name>A0A150FR67_CLOPD</name>
<keyword evidence="1" id="KW-0472">Membrane</keyword>
<proteinExistence type="predicted"/>
<dbReference type="RefSeq" id="WP_066070378.1">
    <property type="nucleotide sequence ID" value="NZ_FRBG01000009.1"/>
</dbReference>
<dbReference type="EMBL" id="LSFY01000001">
    <property type="protein sequence ID" value="KXZ40094.1"/>
    <property type="molecule type" value="Genomic_DNA"/>
</dbReference>
<evidence type="ECO:0000256" key="1">
    <source>
        <dbReference type="SAM" id="Phobius"/>
    </source>
</evidence>
<gene>
    <name evidence="2" type="ORF">JWYL7_1169</name>
    <name evidence="3" type="ORF">SAMN05661008_01299</name>
</gene>
<feature type="transmembrane region" description="Helical" evidence="1">
    <location>
        <begin position="21"/>
        <end position="38"/>
    </location>
</feature>
<dbReference type="STRING" id="1121328.JWYL7_1169"/>
<keyword evidence="1" id="KW-1133">Transmembrane helix</keyword>
<dbReference type="Proteomes" id="UP000323392">
    <property type="component" value="Unassembled WGS sequence"/>
</dbReference>
<accession>A0A150FR67</accession>
<keyword evidence="5" id="KW-1185">Reference proteome</keyword>
<evidence type="ECO:0000313" key="2">
    <source>
        <dbReference type="EMBL" id="KXZ40094.1"/>
    </source>
</evidence>
<reference evidence="2 4" key="1">
    <citation type="submission" date="2016-02" db="EMBL/GenBank/DDBJ databases">
        <title>Draft genome sequence for Clostridium paradoxum JW-YL-7.</title>
        <authorList>
            <person name="Utturkar S.M."/>
            <person name="Lancaster A."/>
            <person name="Poole F.L."/>
            <person name="Adams M.W."/>
            <person name="Brown S.D."/>
        </authorList>
    </citation>
    <scope>NUCLEOTIDE SEQUENCE [LARGE SCALE GENOMIC DNA]</scope>
    <source>
        <strain evidence="2 4">JW-YL-7</strain>
    </source>
</reference>
<dbReference type="PATRIC" id="fig|1121328.3.peg.1178"/>